<dbReference type="EMBL" id="JANFZH010000040">
    <property type="protein sequence ID" value="MCQ4841171.1"/>
    <property type="molecule type" value="Genomic_DNA"/>
</dbReference>
<organism evidence="2 3">
    <name type="scientific">Neglectibacter timonensis</name>
    <dbReference type="NCBI Taxonomy" id="1776382"/>
    <lineage>
        <taxon>Bacteria</taxon>
        <taxon>Bacillati</taxon>
        <taxon>Bacillota</taxon>
        <taxon>Clostridia</taxon>
        <taxon>Eubacteriales</taxon>
        <taxon>Oscillospiraceae</taxon>
        <taxon>Neglectibacter</taxon>
    </lineage>
</organism>
<dbReference type="Proteomes" id="UP001524473">
    <property type="component" value="Unassembled WGS sequence"/>
</dbReference>
<dbReference type="GeneID" id="90530933"/>
<dbReference type="RefSeq" id="WP_066859772.1">
    <property type="nucleotide sequence ID" value="NZ_CABKVV010000006.1"/>
</dbReference>
<protein>
    <recommendedName>
        <fullName evidence="4">Carbohydrate-binding domain-containing protein</fullName>
    </recommendedName>
</protein>
<evidence type="ECO:0000313" key="2">
    <source>
        <dbReference type="EMBL" id="MCQ4841171.1"/>
    </source>
</evidence>
<name>A0ABT1S2L0_9FIRM</name>
<accession>A0ABT1S2L0</accession>
<evidence type="ECO:0000313" key="3">
    <source>
        <dbReference type="Proteomes" id="UP001524473"/>
    </source>
</evidence>
<keyword evidence="3" id="KW-1185">Reference proteome</keyword>
<comment type="caution">
    <text evidence="2">The sequence shown here is derived from an EMBL/GenBank/DDBJ whole genome shotgun (WGS) entry which is preliminary data.</text>
</comment>
<feature type="chain" id="PRO_5045253314" description="Carbohydrate-binding domain-containing protein" evidence="1">
    <location>
        <begin position="26"/>
        <end position="546"/>
    </location>
</feature>
<keyword evidence="1" id="KW-0732">Signal</keyword>
<evidence type="ECO:0000256" key="1">
    <source>
        <dbReference type="SAM" id="SignalP"/>
    </source>
</evidence>
<gene>
    <name evidence="2" type="ORF">NE695_14745</name>
</gene>
<proteinExistence type="predicted"/>
<feature type="signal peptide" evidence="1">
    <location>
        <begin position="1"/>
        <end position="25"/>
    </location>
</feature>
<reference evidence="2 3" key="1">
    <citation type="submission" date="2022-06" db="EMBL/GenBank/DDBJ databases">
        <title>Isolation of gut microbiota from human fecal samples.</title>
        <authorList>
            <person name="Pamer E.G."/>
            <person name="Barat B."/>
            <person name="Waligurski E."/>
            <person name="Medina S."/>
            <person name="Paddock L."/>
            <person name="Mostad J."/>
        </authorList>
    </citation>
    <scope>NUCLEOTIDE SEQUENCE [LARGE SCALE GENOMIC DNA]</scope>
    <source>
        <strain evidence="2 3">DFI.9.73</strain>
    </source>
</reference>
<evidence type="ECO:0008006" key="4">
    <source>
        <dbReference type="Google" id="ProtNLM"/>
    </source>
</evidence>
<sequence length="546" mass="51623">MKKMRLLPILLAIAAVLFLCPLTLEDTGTNDKRLQWVTDAFGENAVSVSEDKRIGKVTLALSGEVELADTLSVPPGMDLTIQLDGCTLTGPAGKSAIEMAAPDSSADDSAITLTITGSEGSQILGGAGTGGNGGCAVELANGCSGVLSISGAVALVGGDASSVGTAKGGDAIGSRGVSGVVDVILRDDSVLTLQGGSGSEGGYGIFASGGDVTVGAGCRIAGGSGHGGSTGYGHGISGVGIHAMGGSVTVGDGTIITGGTGKGVEGGDGIITSGGSVKVGVGCGITGGDGSIGGTGIYTNDGEVTVGDKTAIRGGTGTGEGGYGIFTHRGAVEVGAGCEIIGGDGVSGMGGGGVSTTSGSVTVGDEAAIKGGGDSMGGCGISTCGNVTVGDRATIEGGISSSGTGGAGIYAAGDSVTVGDGAAAIGGAGNSVGRGILRKENGAEAVVPITDGRTGAVLTPVTAFFLEIRNGGVAVPPNGVVTVETGKNDPVITITAPETGGTVIFGGSDGKLTVTGGMRVQVGDGDPVTVPASGSVNGIAGTADLP</sequence>